<gene>
    <name evidence="1" type="ORF">EV182_006555</name>
</gene>
<feature type="non-terminal residue" evidence="1">
    <location>
        <position position="278"/>
    </location>
</feature>
<feature type="non-terminal residue" evidence="1">
    <location>
        <position position="1"/>
    </location>
</feature>
<dbReference type="EMBL" id="JAMZIH010002743">
    <property type="protein sequence ID" value="KAJ1677249.1"/>
    <property type="molecule type" value="Genomic_DNA"/>
</dbReference>
<organism evidence="1 2">
    <name type="scientific">Spiromyces aspiralis</name>
    <dbReference type="NCBI Taxonomy" id="68401"/>
    <lineage>
        <taxon>Eukaryota</taxon>
        <taxon>Fungi</taxon>
        <taxon>Fungi incertae sedis</taxon>
        <taxon>Zoopagomycota</taxon>
        <taxon>Kickxellomycotina</taxon>
        <taxon>Kickxellomycetes</taxon>
        <taxon>Kickxellales</taxon>
        <taxon>Kickxellaceae</taxon>
        <taxon>Spiromyces</taxon>
    </lineage>
</organism>
<protein>
    <submittedName>
        <fullName evidence="1">Uncharacterized protein</fullName>
    </submittedName>
</protein>
<keyword evidence="2" id="KW-1185">Reference proteome</keyword>
<comment type="caution">
    <text evidence="1">The sequence shown here is derived from an EMBL/GenBank/DDBJ whole genome shotgun (WGS) entry which is preliminary data.</text>
</comment>
<proteinExistence type="predicted"/>
<evidence type="ECO:0000313" key="1">
    <source>
        <dbReference type="EMBL" id="KAJ1677249.1"/>
    </source>
</evidence>
<sequence>YLALHAPEGLRIALGGRNRTKLGKVREELVAKSPRAKDMDIFVADSADVAALRDIVKQVKVVIATVGPYTHHGSGMGKQAPKGAAAMGPRVLEACVKERTDYCDITGEVMWVDRMRQEFGKLAEENGTAVVSFAGFDCVPSDLGTLMLADYARAQYDKPLSHVKASVTRIRGGISDGTLASVTAVIYARILAMLGCGSPHTGAQQGGGGPSRTPARRGPTYWPVHYDSQFGKWQAPWMMASIDAQTVQRAAEENHYGDNFSFYESLSVSSLLVALGIA</sequence>
<name>A0ACC1HL80_9FUNG</name>
<evidence type="ECO:0000313" key="2">
    <source>
        <dbReference type="Proteomes" id="UP001145114"/>
    </source>
</evidence>
<reference evidence="1" key="1">
    <citation type="submission" date="2022-06" db="EMBL/GenBank/DDBJ databases">
        <title>Phylogenomic reconstructions and comparative analyses of Kickxellomycotina fungi.</title>
        <authorList>
            <person name="Reynolds N.K."/>
            <person name="Stajich J.E."/>
            <person name="Barry K."/>
            <person name="Grigoriev I.V."/>
            <person name="Crous P."/>
            <person name="Smith M.E."/>
        </authorList>
    </citation>
    <scope>NUCLEOTIDE SEQUENCE</scope>
    <source>
        <strain evidence="1">RSA 2271</strain>
    </source>
</reference>
<dbReference type="Proteomes" id="UP001145114">
    <property type="component" value="Unassembled WGS sequence"/>
</dbReference>
<accession>A0ACC1HL80</accession>